<evidence type="ECO:0000313" key="1">
    <source>
        <dbReference type="EMBL" id="MBB5234286.1"/>
    </source>
</evidence>
<accession>A0A7W8GFH5</accession>
<comment type="caution">
    <text evidence="1">The sequence shown here is derived from an EMBL/GenBank/DDBJ whole genome shotgun (WGS) entry which is preliminary data.</text>
</comment>
<organism evidence="1 2">
    <name type="scientific">Deinococcus budaensis</name>
    <dbReference type="NCBI Taxonomy" id="1665626"/>
    <lineage>
        <taxon>Bacteria</taxon>
        <taxon>Thermotogati</taxon>
        <taxon>Deinococcota</taxon>
        <taxon>Deinococci</taxon>
        <taxon>Deinococcales</taxon>
        <taxon>Deinococcaceae</taxon>
        <taxon>Deinococcus</taxon>
    </lineage>
</organism>
<sequence>MPQRLLGRDIFDVLAPLGFLDVSFTSPLGRRLRRRDPVIGTDLRRLARAGRLRLTPRVQEASGFRPNYSWLDIPLLDDRGHPVHEGGVTGVPGVSFLGLPWQRTRGSALLGGVGRDAEVIVRRETDRLRGRSAV</sequence>
<keyword evidence="2" id="KW-1185">Reference proteome</keyword>
<protein>
    <submittedName>
        <fullName evidence="1">Uncharacterized protein</fullName>
    </submittedName>
</protein>
<reference evidence="1 2" key="1">
    <citation type="submission" date="2020-08" db="EMBL/GenBank/DDBJ databases">
        <title>Genomic Encyclopedia of Type Strains, Phase IV (KMG-IV): sequencing the most valuable type-strain genomes for metagenomic binning, comparative biology and taxonomic classification.</title>
        <authorList>
            <person name="Goeker M."/>
        </authorList>
    </citation>
    <scope>NUCLEOTIDE SEQUENCE [LARGE SCALE GENOMIC DNA]</scope>
    <source>
        <strain evidence="1 2">DSM 101791</strain>
    </source>
</reference>
<proteinExistence type="predicted"/>
<dbReference type="InterPro" id="IPR036188">
    <property type="entry name" value="FAD/NAD-bd_sf"/>
</dbReference>
<dbReference type="Gene3D" id="3.50.50.60">
    <property type="entry name" value="FAD/NAD(P)-binding domain"/>
    <property type="match status" value="1"/>
</dbReference>
<dbReference type="AlphaFoldDB" id="A0A7W8GFH5"/>
<gene>
    <name evidence="1" type="ORF">HNQ09_001724</name>
</gene>
<name>A0A7W8GFH5_9DEIO</name>
<dbReference type="Proteomes" id="UP000525389">
    <property type="component" value="Unassembled WGS sequence"/>
</dbReference>
<dbReference type="RefSeq" id="WP_184027942.1">
    <property type="nucleotide sequence ID" value="NZ_JACHFN010000005.1"/>
</dbReference>
<evidence type="ECO:0000313" key="2">
    <source>
        <dbReference type="Proteomes" id="UP000525389"/>
    </source>
</evidence>
<dbReference type="EMBL" id="JACHFN010000005">
    <property type="protein sequence ID" value="MBB5234286.1"/>
    <property type="molecule type" value="Genomic_DNA"/>
</dbReference>